<evidence type="ECO:0000259" key="8">
    <source>
        <dbReference type="Pfam" id="PF00127"/>
    </source>
</evidence>
<dbReference type="SUPFAM" id="SSF49503">
    <property type="entry name" value="Cupredoxins"/>
    <property type="match status" value="1"/>
</dbReference>
<feature type="binding site" evidence="7">
    <location>
        <position position="124"/>
    </location>
    <ligand>
        <name>Cu cation</name>
        <dbReference type="ChEBI" id="CHEBI:23378"/>
    </ligand>
</feature>
<evidence type="ECO:0000313" key="9">
    <source>
        <dbReference type="EMBL" id="MEZ3164442.1"/>
    </source>
</evidence>
<evidence type="ECO:0000313" key="10">
    <source>
        <dbReference type="Proteomes" id="UP001567572"/>
    </source>
</evidence>
<reference evidence="9 10" key="1">
    <citation type="submission" date="2024-06" db="EMBL/GenBank/DDBJ databases">
        <title>Halorubrum miltondacostae sp. nov., a potential PHA producer isolated from an inland solar saltern in Rio Maior, Portugal.</title>
        <authorList>
            <person name="Albuquerque L."/>
            <person name="Viver T."/>
            <person name="Barroso C."/>
            <person name="Claudino R."/>
            <person name="Galvan M."/>
            <person name="Simoes G."/>
            <person name="Lobo Da Cunha A."/>
            <person name="Egas C."/>
        </authorList>
    </citation>
    <scope>NUCLEOTIDE SEQUENCE [LARGE SCALE GENOMIC DNA]</scope>
    <source>
        <strain evidence="9 10">RMP-11</strain>
    </source>
</reference>
<name>A0ABD5M6H5_9EURY</name>
<dbReference type="EMBL" id="JBEDNY010000003">
    <property type="protein sequence ID" value="MEZ3164442.1"/>
    <property type="molecule type" value="Genomic_DNA"/>
</dbReference>
<dbReference type="CDD" id="cd04220">
    <property type="entry name" value="Halocyanin"/>
    <property type="match status" value="1"/>
</dbReference>
<proteinExistence type="predicted"/>
<feature type="binding site" evidence="7">
    <location>
        <position position="89"/>
    </location>
    <ligand>
        <name>Cu cation</name>
        <dbReference type="ChEBI" id="CHEBI:23378"/>
    </ligand>
</feature>
<dbReference type="InterPro" id="IPR002386">
    <property type="entry name" value="Amicyanin/Pseudoazurin"/>
</dbReference>
<evidence type="ECO:0000256" key="6">
    <source>
        <dbReference type="ARBA" id="ARBA00023008"/>
    </source>
</evidence>
<dbReference type="RefSeq" id="WP_371162510.1">
    <property type="nucleotide sequence ID" value="NZ_JBEDNX010000009.1"/>
</dbReference>
<evidence type="ECO:0000256" key="2">
    <source>
        <dbReference type="ARBA" id="ARBA00022448"/>
    </source>
</evidence>
<dbReference type="GO" id="GO:0042597">
    <property type="term" value="C:periplasmic space"/>
    <property type="evidence" value="ECO:0007669"/>
    <property type="project" value="UniProtKB-SubCell"/>
</dbReference>
<dbReference type="Gene3D" id="2.60.40.420">
    <property type="entry name" value="Cupredoxins - blue copper proteins"/>
    <property type="match status" value="1"/>
</dbReference>
<dbReference type="PROSITE" id="PS51257">
    <property type="entry name" value="PROKAR_LIPOPROTEIN"/>
    <property type="match status" value="1"/>
</dbReference>
<keyword evidence="5" id="KW-0249">Electron transport</keyword>
<evidence type="ECO:0000256" key="3">
    <source>
        <dbReference type="ARBA" id="ARBA00022723"/>
    </source>
</evidence>
<dbReference type="InterPro" id="IPR017533">
    <property type="entry name" value="Halocyanin"/>
</dbReference>
<feature type="domain" description="Blue (type 1) copper" evidence="8">
    <location>
        <begin position="58"/>
        <end position="138"/>
    </location>
</feature>
<dbReference type="NCBIfam" id="TIGR03102">
    <property type="entry name" value="halo_cynanin"/>
    <property type="match status" value="1"/>
</dbReference>
<organism evidence="9 10">
    <name type="scientific">Halorubrum miltondacostae</name>
    <dbReference type="NCBI Taxonomy" id="3076378"/>
    <lineage>
        <taxon>Archaea</taxon>
        <taxon>Methanobacteriati</taxon>
        <taxon>Methanobacteriota</taxon>
        <taxon>Stenosarchaea group</taxon>
        <taxon>Halobacteria</taxon>
        <taxon>Halobacteriales</taxon>
        <taxon>Haloferacaceae</taxon>
        <taxon>Halorubrum</taxon>
    </lineage>
</organism>
<accession>A0ABD5M6H5</accession>
<protein>
    <submittedName>
        <fullName evidence="9">Halocyanin domain-containing protein</fullName>
    </submittedName>
</protein>
<comment type="cofactor">
    <cofactor evidence="7">
        <name>Cu cation</name>
        <dbReference type="ChEBI" id="CHEBI:23378"/>
    </cofactor>
    <text evidence="7">Binds 1 copper ion per subunit.</text>
</comment>
<keyword evidence="2" id="KW-0813">Transport</keyword>
<dbReference type="InterPro" id="IPR008972">
    <property type="entry name" value="Cupredoxin"/>
</dbReference>
<keyword evidence="10" id="KW-1185">Reference proteome</keyword>
<dbReference type="Proteomes" id="UP001567572">
    <property type="component" value="Unassembled WGS sequence"/>
</dbReference>
<dbReference type="InterPro" id="IPR000923">
    <property type="entry name" value="BlueCu_1"/>
</dbReference>
<feature type="binding site" evidence="7">
    <location>
        <position position="132"/>
    </location>
    <ligand>
        <name>Cu cation</name>
        <dbReference type="ChEBI" id="CHEBI:23378"/>
    </ligand>
</feature>
<sequence length="143" mass="14442">MRDKSRRALLAAAGTGTAAALAGCLGSVLPDAGTDGGGAADDERVDLTGETSVTVAVGADGGFSYAPAHVRVDAGTTIVWEWTGRGGGHDVYAVDGSFASDILAGADSSFERAFEEPGTHEYLCTPHQTRGMRGSVEVVPDGG</sequence>
<keyword evidence="4" id="KW-0574">Periplasm</keyword>
<evidence type="ECO:0000256" key="4">
    <source>
        <dbReference type="ARBA" id="ARBA00022764"/>
    </source>
</evidence>
<keyword evidence="6 7" id="KW-0186">Copper</keyword>
<comment type="caution">
    <text evidence="9">The sequence shown here is derived from an EMBL/GenBank/DDBJ whole genome shotgun (WGS) entry which is preliminary data.</text>
</comment>
<evidence type="ECO:0000256" key="7">
    <source>
        <dbReference type="PIRSR" id="PIRSR602386-1"/>
    </source>
</evidence>
<dbReference type="PROSITE" id="PS51318">
    <property type="entry name" value="TAT"/>
    <property type="match status" value="1"/>
</dbReference>
<dbReference type="AlphaFoldDB" id="A0ABD5M6H5"/>
<gene>
    <name evidence="9" type="ORF">ABNG04_11255</name>
</gene>
<dbReference type="GO" id="GO:0046872">
    <property type="term" value="F:metal ion binding"/>
    <property type="evidence" value="ECO:0007669"/>
    <property type="project" value="UniProtKB-KW"/>
</dbReference>
<dbReference type="PRINTS" id="PR00155">
    <property type="entry name" value="AMICYANIN"/>
</dbReference>
<evidence type="ECO:0000256" key="5">
    <source>
        <dbReference type="ARBA" id="ARBA00022982"/>
    </source>
</evidence>
<dbReference type="InterPro" id="IPR006311">
    <property type="entry name" value="TAT_signal"/>
</dbReference>
<evidence type="ECO:0000256" key="1">
    <source>
        <dbReference type="ARBA" id="ARBA00004418"/>
    </source>
</evidence>
<dbReference type="Pfam" id="PF00127">
    <property type="entry name" value="Copper-bind"/>
    <property type="match status" value="1"/>
</dbReference>
<feature type="binding site" evidence="7">
    <location>
        <position position="127"/>
    </location>
    <ligand>
        <name>Cu cation</name>
        <dbReference type="ChEBI" id="CHEBI:23378"/>
    </ligand>
</feature>
<comment type="subcellular location">
    <subcellularLocation>
        <location evidence="1">Periplasm</location>
    </subcellularLocation>
</comment>
<keyword evidence="3 7" id="KW-0479">Metal-binding</keyword>